<organism evidence="2 3">
    <name type="scientific">candidate division WS5 bacterium</name>
    <dbReference type="NCBI Taxonomy" id="2093353"/>
    <lineage>
        <taxon>Bacteria</taxon>
        <taxon>candidate division WS5</taxon>
    </lineage>
</organism>
<feature type="transmembrane region" description="Helical" evidence="1">
    <location>
        <begin position="45"/>
        <end position="66"/>
    </location>
</feature>
<protein>
    <submittedName>
        <fullName evidence="2">DUF998 domain-containing protein</fullName>
    </submittedName>
</protein>
<feature type="transmembrane region" description="Helical" evidence="1">
    <location>
        <begin position="78"/>
        <end position="95"/>
    </location>
</feature>
<name>A0A419DFR7_9BACT</name>
<dbReference type="Pfam" id="PF06197">
    <property type="entry name" value="DUF998"/>
    <property type="match status" value="1"/>
</dbReference>
<feature type="transmembrane region" description="Helical" evidence="1">
    <location>
        <begin position="148"/>
        <end position="173"/>
    </location>
</feature>
<dbReference type="AlphaFoldDB" id="A0A419DFR7"/>
<evidence type="ECO:0000313" key="3">
    <source>
        <dbReference type="Proteomes" id="UP000285655"/>
    </source>
</evidence>
<keyword evidence="1" id="KW-0812">Transmembrane</keyword>
<sequence>MKVARISIATTLTFLLLLAILHVIKPEIEPSWRMISEYEIGNFGWLMQVAFFSWALGSISLSIALWPHLRTIAGRIGAVLLLVASLGMAIGGLFVTDPITTATDAFSTAGILHSVGGVLMIFSAPFIVALISWSLLRHNPFWVRARHWLLWPAALVWLSLVAYFVILFSAGAVGPDVPIGWPNRIFVLAYSIWVLAAAWQVGRIEKR</sequence>
<dbReference type="InterPro" id="IPR009339">
    <property type="entry name" value="DUF998"/>
</dbReference>
<dbReference type="Proteomes" id="UP000285655">
    <property type="component" value="Unassembled WGS sequence"/>
</dbReference>
<keyword evidence="1" id="KW-1133">Transmembrane helix</keyword>
<feature type="transmembrane region" description="Helical" evidence="1">
    <location>
        <begin position="115"/>
        <end position="136"/>
    </location>
</feature>
<accession>A0A419DFR7</accession>
<gene>
    <name evidence="2" type="ORF">C4544_01245</name>
</gene>
<comment type="caution">
    <text evidence="2">The sequence shown here is derived from an EMBL/GenBank/DDBJ whole genome shotgun (WGS) entry which is preliminary data.</text>
</comment>
<reference evidence="2 3" key="1">
    <citation type="journal article" date="2017" name="ISME J.">
        <title>Energy and carbon metabolisms in a deep terrestrial subsurface fluid microbial community.</title>
        <authorList>
            <person name="Momper L."/>
            <person name="Jungbluth S.P."/>
            <person name="Lee M.D."/>
            <person name="Amend J.P."/>
        </authorList>
    </citation>
    <scope>NUCLEOTIDE SEQUENCE [LARGE SCALE GENOMIC DNA]</scope>
    <source>
        <strain evidence="2">SURF_29</strain>
    </source>
</reference>
<keyword evidence="1" id="KW-0472">Membrane</keyword>
<feature type="transmembrane region" description="Helical" evidence="1">
    <location>
        <begin position="185"/>
        <end position="202"/>
    </location>
</feature>
<dbReference type="EMBL" id="QZJW01000006">
    <property type="protein sequence ID" value="RJO61969.1"/>
    <property type="molecule type" value="Genomic_DNA"/>
</dbReference>
<evidence type="ECO:0000256" key="1">
    <source>
        <dbReference type="SAM" id="Phobius"/>
    </source>
</evidence>
<proteinExistence type="predicted"/>
<evidence type="ECO:0000313" key="2">
    <source>
        <dbReference type="EMBL" id="RJO61969.1"/>
    </source>
</evidence>